<dbReference type="EMBL" id="JACPUR010000041">
    <property type="protein sequence ID" value="MBI3129564.1"/>
    <property type="molecule type" value="Genomic_DNA"/>
</dbReference>
<feature type="domain" description="VOC" evidence="3">
    <location>
        <begin position="10"/>
        <end position="159"/>
    </location>
</feature>
<sequence length="200" mass="22819">MARPARPFEGIQHVAIKVSDIERSLRFYTEVLGFSVSEIRQPGEHPVLPDVGLCFIRCTGLHHDINLVFRRGRDPELEALPKIDQGTTKDLGIHHFALRVRDRAEFNGWEAWLRENGIAIVRGPVVHSPTHPEGDGTWGENRALYFCDPDGHRIEIFCEMAEMDPRTNGIDPRWYAERLRQDGQDPSRFPPAPPFRPVAP</sequence>
<dbReference type="InterPro" id="IPR004360">
    <property type="entry name" value="Glyas_Fos-R_dOase_dom"/>
</dbReference>
<reference evidence="4" key="1">
    <citation type="submission" date="2020-07" db="EMBL/GenBank/DDBJ databases">
        <title>Huge and variable diversity of episymbiotic CPR bacteria and DPANN archaea in groundwater ecosystems.</title>
        <authorList>
            <person name="He C.Y."/>
            <person name="Keren R."/>
            <person name="Whittaker M."/>
            <person name="Farag I.F."/>
            <person name="Doudna J."/>
            <person name="Cate J.H.D."/>
            <person name="Banfield J.F."/>
        </authorList>
    </citation>
    <scope>NUCLEOTIDE SEQUENCE</scope>
    <source>
        <strain evidence="4">NC_groundwater_763_Ag_S-0.2um_68_21</strain>
    </source>
</reference>
<evidence type="ECO:0000313" key="4">
    <source>
        <dbReference type="EMBL" id="MBI3129564.1"/>
    </source>
</evidence>
<protein>
    <submittedName>
        <fullName evidence="4">VOC family protein</fullName>
    </submittedName>
</protein>
<dbReference type="PROSITE" id="PS00934">
    <property type="entry name" value="GLYOXALASE_I_1"/>
    <property type="match status" value="1"/>
</dbReference>
<dbReference type="PROSITE" id="PS51819">
    <property type="entry name" value="VOC"/>
    <property type="match status" value="1"/>
</dbReference>
<dbReference type="InterPro" id="IPR037523">
    <property type="entry name" value="VOC_core"/>
</dbReference>
<dbReference type="GO" id="GO:0004462">
    <property type="term" value="F:lactoylglutathione lyase activity"/>
    <property type="evidence" value="ECO:0007669"/>
    <property type="project" value="InterPro"/>
</dbReference>
<dbReference type="InterPro" id="IPR018146">
    <property type="entry name" value="Glyoxalase_1_CS"/>
</dbReference>
<accession>A0A932MNP2</accession>
<dbReference type="AlphaFoldDB" id="A0A932MNP2"/>
<dbReference type="Proteomes" id="UP000782312">
    <property type="component" value="Unassembled WGS sequence"/>
</dbReference>
<evidence type="ECO:0000256" key="2">
    <source>
        <dbReference type="SAM" id="MobiDB-lite"/>
    </source>
</evidence>
<organism evidence="4 5">
    <name type="scientific">Tectimicrobiota bacterium</name>
    <dbReference type="NCBI Taxonomy" id="2528274"/>
    <lineage>
        <taxon>Bacteria</taxon>
        <taxon>Pseudomonadati</taxon>
        <taxon>Nitrospinota/Tectimicrobiota group</taxon>
        <taxon>Candidatus Tectimicrobiota</taxon>
    </lineage>
</organism>
<feature type="region of interest" description="Disordered" evidence="2">
    <location>
        <begin position="178"/>
        <end position="200"/>
    </location>
</feature>
<name>A0A932MNP2_UNCTE</name>
<evidence type="ECO:0000313" key="5">
    <source>
        <dbReference type="Proteomes" id="UP000782312"/>
    </source>
</evidence>
<dbReference type="SUPFAM" id="SSF54593">
    <property type="entry name" value="Glyoxalase/Bleomycin resistance protein/Dihydroxybiphenyl dioxygenase"/>
    <property type="match status" value="1"/>
</dbReference>
<gene>
    <name evidence="4" type="ORF">HYZ11_18300</name>
</gene>
<dbReference type="PANTHER" id="PTHR21366">
    <property type="entry name" value="GLYOXALASE FAMILY PROTEIN"/>
    <property type="match status" value="1"/>
</dbReference>
<comment type="caution">
    <text evidence="4">The sequence shown here is derived from an EMBL/GenBank/DDBJ whole genome shotgun (WGS) entry which is preliminary data.</text>
</comment>
<dbReference type="InterPro" id="IPR050383">
    <property type="entry name" value="GlyoxalaseI/FosfomycinResist"/>
</dbReference>
<feature type="compositionally biased region" description="Pro residues" evidence="2">
    <location>
        <begin position="188"/>
        <end position="200"/>
    </location>
</feature>
<proteinExistence type="predicted"/>
<dbReference type="InterPro" id="IPR029068">
    <property type="entry name" value="Glyas_Bleomycin-R_OHBP_Dase"/>
</dbReference>
<dbReference type="Pfam" id="PF00903">
    <property type="entry name" value="Glyoxalase"/>
    <property type="match status" value="1"/>
</dbReference>
<dbReference type="GO" id="GO:0046872">
    <property type="term" value="F:metal ion binding"/>
    <property type="evidence" value="ECO:0007669"/>
    <property type="project" value="UniProtKB-KW"/>
</dbReference>
<keyword evidence="1" id="KW-0479">Metal-binding</keyword>
<evidence type="ECO:0000259" key="3">
    <source>
        <dbReference type="PROSITE" id="PS51819"/>
    </source>
</evidence>
<dbReference type="Gene3D" id="3.10.180.10">
    <property type="entry name" value="2,3-Dihydroxybiphenyl 1,2-Dioxygenase, domain 1"/>
    <property type="match status" value="1"/>
</dbReference>
<evidence type="ECO:0000256" key="1">
    <source>
        <dbReference type="ARBA" id="ARBA00022723"/>
    </source>
</evidence>